<evidence type="ECO:0000313" key="2">
    <source>
        <dbReference type="Proteomes" id="UP000285793"/>
    </source>
</evidence>
<accession>A0A423XU07</accession>
<dbReference type="EMBL" id="PQJL01000016">
    <property type="protein sequence ID" value="ROW60020.1"/>
    <property type="molecule type" value="Genomic_DNA"/>
</dbReference>
<evidence type="ECO:0000313" key="1">
    <source>
        <dbReference type="EMBL" id="ROW60020.1"/>
    </source>
</evidence>
<comment type="caution">
    <text evidence="1">The sequence shown here is derived from an EMBL/GenBank/DDBJ whole genome shotgun (WGS) entry which is preliminary data.</text>
</comment>
<dbReference type="RefSeq" id="WP_012124605.1">
    <property type="nucleotide sequence ID" value="NZ_CP136596.1"/>
</dbReference>
<proteinExistence type="predicted"/>
<dbReference type="AlphaFoldDB" id="A0A423XU07"/>
<reference evidence="1 2" key="1">
    <citation type="journal article" date="2018" name="Front. Microbiol.">
        <title>An Investigation of an Acute Gastroenteritis Outbreak: Cronobacter sakazakii, a Potential Cause of Food-Borne Illness.</title>
        <authorList>
            <person name="Yong W."/>
            <person name="Guo B."/>
            <person name="Shi X."/>
            <person name="Cheng T."/>
            <person name="Chen M."/>
            <person name="Jiang X."/>
            <person name="Ye Y."/>
            <person name="Wang J."/>
            <person name="Xie G."/>
            <person name="Ding J."/>
        </authorList>
    </citation>
    <scope>NUCLEOTIDE SEQUENCE [LARGE SCALE GENOMIC DNA]</scope>
    <source>
        <strain evidence="1 2">S1</strain>
    </source>
</reference>
<evidence type="ECO:0008006" key="3">
    <source>
        <dbReference type="Google" id="ProtNLM"/>
    </source>
</evidence>
<name>A0A423XU07_9ENTR</name>
<organism evidence="1 2">
    <name type="scientific">Cronobacter malonaticus</name>
    <dbReference type="NCBI Taxonomy" id="413503"/>
    <lineage>
        <taxon>Bacteria</taxon>
        <taxon>Pseudomonadati</taxon>
        <taxon>Pseudomonadota</taxon>
        <taxon>Gammaproteobacteria</taxon>
        <taxon>Enterobacterales</taxon>
        <taxon>Enterobacteriaceae</taxon>
        <taxon>Cronobacter</taxon>
    </lineage>
</organism>
<dbReference type="Gene3D" id="3.30.50.20">
    <property type="entry name" value="prophage-derive protein ybcO"/>
    <property type="match status" value="1"/>
</dbReference>
<protein>
    <recommendedName>
        <fullName evidence="3">DUF1364 domain-containing protein</fullName>
    </recommendedName>
</protein>
<sequence>MEVSVKSIYRSAKWLAAVRQLDCCVLCRRWGVQAAHRNEDKGMGLKVDDSLTAALCVDCHHAIDNGSELTREERRALMDRAIVLTLRELTRRGLVVPK</sequence>
<dbReference type="Proteomes" id="UP000285793">
    <property type="component" value="Unassembled WGS sequence"/>
</dbReference>
<gene>
    <name evidence="1" type="ORF">C3E80_16720</name>
</gene>